<protein>
    <submittedName>
        <fullName evidence="6">Transcription factor B3-Domain family</fullName>
    </submittedName>
</protein>
<keyword evidence="4" id="KW-0804">Transcription</keyword>
<dbReference type="Proteomes" id="UP000215914">
    <property type="component" value="Unassembled WGS sequence"/>
</dbReference>
<evidence type="ECO:0000256" key="3">
    <source>
        <dbReference type="ARBA" id="ARBA00023125"/>
    </source>
</evidence>
<evidence type="ECO:0000313" key="7">
    <source>
        <dbReference type="Proteomes" id="UP000215914"/>
    </source>
</evidence>
<reference evidence="6" key="2">
    <citation type="submission" date="2020-06" db="EMBL/GenBank/DDBJ databases">
        <title>Helianthus annuus Genome sequencing and assembly Release 2.</title>
        <authorList>
            <person name="Gouzy J."/>
            <person name="Langlade N."/>
            <person name="Munos S."/>
        </authorList>
    </citation>
    <scope>NUCLEOTIDE SEQUENCE</scope>
    <source>
        <tissue evidence="6">Leaves</tissue>
    </source>
</reference>
<gene>
    <name evidence="6" type="ORF">HanXRQr2_Chr15g0700681</name>
</gene>
<organism evidence="6 7">
    <name type="scientific">Helianthus annuus</name>
    <name type="common">Common sunflower</name>
    <dbReference type="NCBI Taxonomy" id="4232"/>
    <lineage>
        <taxon>Eukaryota</taxon>
        <taxon>Viridiplantae</taxon>
        <taxon>Streptophyta</taxon>
        <taxon>Embryophyta</taxon>
        <taxon>Tracheophyta</taxon>
        <taxon>Spermatophyta</taxon>
        <taxon>Magnoliopsida</taxon>
        <taxon>eudicotyledons</taxon>
        <taxon>Gunneridae</taxon>
        <taxon>Pentapetalae</taxon>
        <taxon>asterids</taxon>
        <taxon>campanulids</taxon>
        <taxon>Asterales</taxon>
        <taxon>Asteraceae</taxon>
        <taxon>Asteroideae</taxon>
        <taxon>Heliantheae alliance</taxon>
        <taxon>Heliantheae</taxon>
        <taxon>Helianthus</taxon>
    </lineage>
</organism>
<dbReference type="InterPro" id="IPR050655">
    <property type="entry name" value="Plant_B3_domain"/>
</dbReference>
<dbReference type="GO" id="GO:0003677">
    <property type="term" value="F:DNA binding"/>
    <property type="evidence" value="ECO:0007669"/>
    <property type="project" value="UniProtKB-KW"/>
</dbReference>
<proteinExistence type="predicted"/>
<comment type="caution">
    <text evidence="6">The sequence shown here is derived from an EMBL/GenBank/DDBJ whole genome shotgun (WGS) entry which is preliminary data.</text>
</comment>
<dbReference type="Gramene" id="mRNA:HanXRQr2_Chr15g0700681">
    <property type="protein sequence ID" value="mRNA:HanXRQr2_Chr15g0700681"/>
    <property type="gene ID" value="HanXRQr2_Chr15g0700681"/>
</dbReference>
<comment type="subcellular location">
    <subcellularLocation>
        <location evidence="1">Nucleus</location>
    </subcellularLocation>
</comment>
<dbReference type="InterPro" id="IPR015300">
    <property type="entry name" value="DNA-bd_pseudobarrel_sf"/>
</dbReference>
<dbReference type="GO" id="GO:0005634">
    <property type="term" value="C:nucleus"/>
    <property type="evidence" value="ECO:0007669"/>
    <property type="project" value="UniProtKB-SubCell"/>
</dbReference>
<dbReference type="EMBL" id="MNCJ02000330">
    <property type="protein sequence ID" value="KAF5765178.1"/>
    <property type="molecule type" value="Genomic_DNA"/>
</dbReference>
<name>A0A9K3H3W1_HELAN</name>
<keyword evidence="3" id="KW-0238">DNA-binding</keyword>
<keyword evidence="5" id="KW-0539">Nucleus</keyword>
<sequence>MYGFACYMEDNQRKCLVLPKKYKEWITDFNYPLGFVKMRTTNGQVFEVKVYELANFCYFYNGWYSVVETLKLQSGSWLVFQYEEALSSFRIFYFYDNIEFAPSDYFYYRPNGAFDKPDAMHINRLFVHHKMDNTIPNYPVVIRGPGKLKVFVRMEVFDNQLYITTGWDRIKKKLSITDEHMLVFEMIDLHNFDMFVFNCSKNADLVLPPELYAAAVKEEIEEDVISISDAEDVDEVSNRTEANMLPVARNEETIPIVFRVDNHFRCLKIVDAEGNVWDVQVGIEAPDGRFYIKNMKNFVKDKKMVPREEFTLKFVMGKGIFLFD</sequence>
<dbReference type="PANTHER" id="PTHR31920">
    <property type="entry name" value="B3 DOMAIN-CONTAINING"/>
    <property type="match status" value="1"/>
</dbReference>
<dbReference type="AlphaFoldDB" id="A0A9K3H3W1"/>
<reference evidence="6" key="1">
    <citation type="journal article" date="2017" name="Nature">
        <title>The sunflower genome provides insights into oil metabolism, flowering and Asterid evolution.</title>
        <authorList>
            <person name="Badouin H."/>
            <person name="Gouzy J."/>
            <person name="Grassa C.J."/>
            <person name="Murat F."/>
            <person name="Staton S.E."/>
            <person name="Cottret L."/>
            <person name="Lelandais-Briere C."/>
            <person name="Owens G.L."/>
            <person name="Carrere S."/>
            <person name="Mayjonade B."/>
            <person name="Legrand L."/>
            <person name="Gill N."/>
            <person name="Kane N.C."/>
            <person name="Bowers J.E."/>
            <person name="Hubner S."/>
            <person name="Bellec A."/>
            <person name="Berard A."/>
            <person name="Berges H."/>
            <person name="Blanchet N."/>
            <person name="Boniface M.C."/>
            <person name="Brunel D."/>
            <person name="Catrice O."/>
            <person name="Chaidir N."/>
            <person name="Claudel C."/>
            <person name="Donnadieu C."/>
            <person name="Faraut T."/>
            <person name="Fievet G."/>
            <person name="Helmstetter N."/>
            <person name="King M."/>
            <person name="Knapp S.J."/>
            <person name="Lai Z."/>
            <person name="Le Paslier M.C."/>
            <person name="Lippi Y."/>
            <person name="Lorenzon L."/>
            <person name="Mandel J.R."/>
            <person name="Marage G."/>
            <person name="Marchand G."/>
            <person name="Marquand E."/>
            <person name="Bret-Mestries E."/>
            <person name="Morien E."/>
            <person name="Nambeesan S."/>
            <person name="Nguyen T."/>
            <person name="Pegot-Espagnet P."/>
            <person name="Pouilly N."/>
            <person name="Raftis F."/>
            <person name="Sallet E."/>
            <person name="Schiex T."/>
            <person name="Thomas J."/>
            <person name="Vandecasteele C."/>
            <person name="Vares D."/>
            <person name="Vear F."/>
            <person name="Vautrin S."/>
            <person name="Crespi M."/>
            <person name="Mangin B."/>
            <person name="Burke J.M."/>
            <person name="Salse J."/>
            <person name="Munos S."/>
            <person name="Vincourt P."/>
            <person name="Rieseberg L.H."/>
            <person name="Langlade N.B."/>
        </authorList>
    </citation>
    <scope>NUCLEOTIDE SEQUENCE</scope>
    <source>
        <tissue evidence="6">Leaves</tissue>
    </source>
</reference>
<keyword evidence="2" id="KW-0805">Transcription regulation</keyword>
<keyword evidence="7" id="KW-1185">Reference proteome</keyword>
<dbReference type="PANTHER" id="PTHR31920:SF132">
    <property type="entry name" value="TF-B3 DOMAIN-CONTAINING PROTEIN"/>
    <property type="match status" value="1"/>
</dbReference>
<dbReference type="SUPFAM" id="SSF101936">
    <property type="entry name" value="DNA-binding pseudobarrel domain"/>
    <property type="match status" value="2"/>
</dbReference>
<evidence type="ECO:0000313" key="6">
    <source>
        <dbReference type="EMBL" id="KAF5765178.1"/>
    </source>
</evidence>
<accession>A0A9K3H3W1</accession>
<dbReference type="Gene3D" id="2.40.330.10">
    <property type="entry name" value="DNA-binding pseudobarrel domain"/>
    <property type="match status" value="1"/>
</dbReference>
<evidence type="ECO:0000256" key="5">
    <source>
        <dbReference type="ARBA" id="ARBA00023242"/>
    </source>
</evidence>
<evidence type="ECO:0000256" key="1">
    <source>
        <dbReference type="ARBA" id="ARBA00004123"/>
    </source>
</evidence>
<evidence type="ECO:0000256" key="2">
    <source>
        <dbReference type="ARBA" id="ARBA00023015"/>
    </source>
</evidence>
<evidence type="ECO:0000256" key="4">
    <source>
        <dbReference type="ARBA" id="ARBA00023163"/>
    </source>
</evidence>